<proteinExistence type="predicted"/>
<evidence type="ECO:0000256" key="1">
    <source>
        <dbReference type="SAM" id="Phobius"/>
    </source>
</evidence>
<dbReference type="EMBL" id="CP011545">
    <property type="protein sequence ID" value="AKK07759.1"/>
    <property type="molecule type" value="Genomic_DNA"/>
</dbReference>
<evidence type="ECO:0000313" key="2">
    <source>
        <dbReference type="EMBL" id="AKK07759.1"/>
    </source>
</evidence>
<reference evidence="2 3" key="1">
    <citation type="journal article" date="2015" name="Genome Announc.">
        <title>Complete Genome Sequence of the Type Strain Corynebacterium testudinoris DSM 44614, Recovered from Necrotic Lesions in the Mouth of a Tortoise.</title>
        <authorList>
            <person name="Ruckert C."/>
            <person name="Kriete M."/>
            <person name="Jaenicke S."/>
            <person name="Winkler A."/>
            <person name="Tauch A."/>
        </authorList>
    </citation>
    <scope>NUCLEOTIDE SEQUENCE [LARGE SCALE GENOMIC DNA]</scope>
    <source>
        <strain evidence="2 3">DSM 44614</strain>
    </source>
</reference>
<keyword evidence="1" id="KW-0812">Transmembrane</keyword>
<dbReference type="AlphaFoldDB" id="A0A0G3H2Y5"/>
<accession>A0A0G3H2Y5</accession>
<dbReference type="RefSeq" id="WP_052844408.1">
    <property type="nucleotide sequence ID" value="NZ_CP011545.1"/>
</dbReference>
<keyword evidence="1" id="KW-0472">Membrane</keyword>
<organism evidence="2 3">
    <name type="scientific">Corynebacterium testudinoris</name>
    <dbReference type="NCBI Taxonomy" id="136857"/>
    <lineage>
        <taxon>Bacteria</taxon>
        <taxon>Bacillati</taxon>
        <taxon>Actinomycetota</taxon>
        <taxon>Actinomycetes</taxon>
        <taxon>Mycobacteriales</taxon>
        <taxon>Corynebacteriaceae</taxon>
        <taxon>Corynebacterium</taxon>
    </lineage>
</organism>
<sequence>MPRSSGSSLVWKFLVGILVAILVVLLVAEFGLRWFIGNQLRDGFREDAQANGVAVTEDPSISFGATPLVFSVLTGNVKSVDIDTPSTLEILHQDALPEIKGQPAAHLSLTDLSISDPNNPVAASLRAVSEVPDDYLLATVQISMAEQMDSGDTNVGAQLMQQLIKVTDITSNPSENTIDVEFTDGAAQLRLRPVPQDGALSFEAMGATLFGFDLPEQVTTMITDSLKQSLSEATSEGMRLDNVEVLDNAVRLTLTGNNVRLSEVSSGTISGL</sequence>
<name>A0A0G3H2Y5_9CORY</name>
<keyword evidence="1" id="KW-1133">Transmembrane helix</keyword>
<dbReference type="STRING" id="136857.CTEST_01495"/>
<dbReference type="Proteomes" id="UP000035540">
    <property type="component" value="Chromosome"/>
</dbReference>
<gene>
    <name evidence="2" type="ORF">CTEST_01495</name>
</gene>
<evidence type="ECO:0000313" key="3">
    <source>
        <dbReference type="Proteomes" id="UP000035540"/>
    </source>
</evidence>
<keyword evidence="3" id="KW-1185">Reference proteome</keyword>
<dbReference type="InterPro" id="IPR021373">
    <property type="entry name" value="DUF2993"/>
</dbReference>
<dbReference type="KEGG" id="cted:CTEST_01495"/>
<dbReference type="OrthoDB" id="4424949at2"/>
<dbReference type="PATRIC" id="fig|136857.5.peg.294"/>
<feature type="transmembrane region" description="Helical" evidence="1">
    <location>
        <begin position="13"/>
        <end position="36"/>
    </location>
</feature>
<reference evidence="3" key="2">
    <citation type="submission" date="2015-05" db="EMBL/GenBank/DDBJ databases">
        <title>Complete genome sequence of Corynebacterium testudinoris DSM 44614, recovered from necrotic lesions in the mouth of a tortoise.</title>
        <authorList>
            <person name="Ruckert C."/>
            <person name="Albersmeier A."/>
            <person name="Winkler A."/>
            <person name="Tauch A."/>
        </authorList>
    </citation>
    <scope>NUCLEOTIDE SEQUENCE [LARGE SCALE GENOMIC DNA]</scope>
    <source>
        <strain evidence="3">DSM 44614</strain>
    </source>
</reference>
<dbReference type="Pfam" id="PF11209">
    <property type="entry name" value="LmeA"/>
    <property type="match status" value="1"/>
</dbReference>
<protein>
    <submittedName>
        <fullName evidence="2">Putative DUF2993 family protein</fullName>
    </submittedName>
</protein>